<dbReference type="EMBL" id="JACCHK010000001">
    <property type="protein sequence ID" value="NYH41952.1"/>
    <property type="molecule type" value="Genomic_DNA"/>
</dbReference>
<name>A0A7Z0BE32_9ACTN</name>
<organism evidence="2 3">
    <name type="scientific">Micromonospora jinlongensis</name>
    <dbReference type="NCBI Taxonomy" id="1287877"/>
    <lineage>
        <taxon>Bacteria</taxon>
        <taxon>Bacillati</taxon>
        <taxon>Actinomycetota</taxon>
        <taxon>Actinomycetes</taxon>
        <taxon>Micromonosporales</taxon>
        <taxon>Micromonosporaceae</taxon>
        <taxon>Micromonospora</taxon>
    </lineage>
</organism>
<reference evidence="2 3" key="1">
    <citation type="submission" date="2020-07" db="EMBL/GenBank/DDBJ databases">
        <title>Sequencing the genomes of 1000 actinobacteria strains.</title>
        <authorList>
            <person name="Klenk H.-P."/>
        </authorList>
    </citation>
    <scope>NUCLEOTIDE SEQUENCE [LARGE SCALE GENOMIC DNA]</scope>
    <source>
        <strain evidence="2 3">DSM 45876</strain>
    </source>
</reference>
<dbReference type="Proteomes" id="UP000523545">
    <property type="component" value="Unassembled WGS sequence"/>
</dbReference>
<dbReference type="RefSeq" id="WP_246380755.1">
    <property type="nucleotide sequence ID" value="NZ_JACCHK010000001.1"/>
</dbReference>
<evidence type="ECO:0000313" key="3">
    <source>
        <dbReference type="Proteomes" id="UP000523545"/>
    </source>
</evidence>
<dbReference type="InterPro" id="IPR021720">
    <property type="entry name" value="Malectin_dom"/>
</dbReference>
<accession>A0A7Z0BE32</accession>
<gene>
    <name evidence="2" type="ORF">HNR22_001679</name>
</gene>
<sequence length="100" mass="10877">MSRVLSYVFGNAPAGTYRIALDFAEIEKVKAGERVLDVLVDGKVALYDHDVQAKVGALTADMNTVTVEHAGGDLKIELRRDKGEGDPILNALKVQQDPRL</sequence>
<dbReference type="Pfam" id="PF11721">
    <property type="entry name" value="Malectin"/>
    <property type="match status" value="1"/>
</dbReference>
<dbReference type="Gene3D" id="2.60.120.430">
    <property type="entry name" value="Galactose-binding lectin"/>
    <property type="match status" value="1"/>
</dbReference>
<evidence type="ECO:0000313" key="2">
    <source>
        <dbReference type="EMBL" id="NYH41952.1"/>
    </source>
</evidence>
<keyword evidence="3" id="KW-1185">Reference proteome</keyword>
<comment type="caution">
    <text evidence="2">The sequence shown here is derived from an EMBL/GenBank/DDBJ whole genome shotgun (WGS) entry which is preliminary data.</text>
</comment>
<feature type="domain" description="Malectin" evidence="1">
    <location>
        <begin position="13"/>
        <end position="80"/>
    </location>
</feature>
<proteinExistence type="predicted"/>
<evidence type="ECO:0000259" key="1">
    <source>
        <dbReference type="Pfam" id="PF11721"/>
    </source>
</evidence>
<dbReference type="AlphaFoldDB" id="A0A7Z0BE32"/>
<protein>
    <recommendedName>
        <fullName evidence="1">Malectin domain-containing protein</fullName>
    </recommendedName>
</protein>